<name>A0A811MSC0_9POAL</name>
<dbReference type="SUPFAM" id="SSF55008">
    <property type="entry name" value="HMA, heavy metal-associated domain"/>
    <property type="match status" value="1"/>
</dbReference>
<feature type="compositionally biased region" description="Low complexity" evidence="1">
    <location>
        <begin position="167"/>
        <end position="180"/>
    </location>
</feature>
<dbReference type="InterPro" id="IPR044169">
    <property type="entry name" value="PI21"/>
</dbReference>
<organism evidence="3 4">
    <name type="scientific">Miscanthus lutarioriparius</name>
    <dbReference type="NCBI Taxonomy" id="422564"/>
    <lineage>
        <taxon>Eukaryota</taxon>
        <taxon>Viridiplantae</taxon>
        <taxon>Streptophyta</taxon>
        <taxon>Embryophyta</taxon>
        <taxon>Tracheophyta</taxon>
        <taxon>Spermatophyta</taxon>
        <taxon>Magnoliopsida</taxon>
        <taxon>Liliopsida</taxon>
        <taxon>Poales</taxon>
        <taxon>Poaceae</taxon>
        <taxon>PACMAD clade</taxon>
        <taxon>Panicoideae</taxon>
        <taxon>Andropogonodae</taxon>
        <taxon>Andropogoneae</taxon>
        <taxon>Saccharinae</taxon>
        <taxon>Miscanthus</taxon>
    </lineage>
</organism>
<dbReference type="OrthoDB" id="785270at2759"/>
<dbReference type="PANTHER" id="PTHR47488">
    <property type="entry name" value="HEAVY METAL TRANSPORT/DETOXIFICATION SUPERFAMILY PROTEIN"/>
    <property type="match status" value="1"/>
</dbReference>
<dbReference type="GO" id="GO:0046872">
    <property type="term" value="F:metal ion binding"/>
    <property type="evidence" value="ECO:0007669"/>
    <property type="project" value="InterPro"/>
</dbReference>
<comment type="caution">
    <text evidence="3">The sequence shown here is derived from an EMBL/GenBank/DDBJ whole genome shotgun (WGS) entry which is preliminary data.</text>
</comment>
<evidence type="ECO:0000259" key="2">
    <source>
        <dbReference type="PROSITE" id="PS50846"/>
    </source>
</evidence>
<dbReference type="Proteomes" id="UP000604825">
    <property type="component" value="Unassembled WGS sequence"/>
</dbReference>
<evidence type="ECO:0000256" key="1">
    <source>
        <dbReference type="SAM" id="MobiDB-lite"/>
    </source>
</evidence>
<dbReference type="InterPro" id="IPR036163">
    <property type="entry name" value="HMA_dom_sf"/>
</dbReference>
<feature type="region of interest" description="Disordered" evidence="1">
    <location>
        <begin position="159"/>
        <end position="230"/>
    </location>
</feature>
<gene>
    <name evidence="3" type="ORF">NCGR_LOCUS7479</name>
</gene>
<protein>
    <recommendedName>
        <fullName evidence="2">HMA domain-containing protein</fullName>
    </recommendedName>
</protein>
<dbReference type="GO" id="GO:1900150">
    <property type="term" value="P:regulation of defense response to fungus"/>
    <property type="evidence" value="ECO:0007669"/>
    <property type="project" value="InterPro"/>
</dbReference>
<dbReference type="PANTHER" id="PTHR47488:SF4">
    <property type="entry name" value="OS03G0412300 PROTEIN"/>
    <property type="match status" value="1"/>
</dbReference>
<dbReference type="InterPro" id="IPR006121">
    <property type="entry name" value="HMA_dom"/>
</dbReference>
<feature type="compositionally biased region" description="Gly residues" evidence="1">
    <location>
        <begin position="181"/>
        <end position="225"/>
    </location>
</feature>
<keyword evidence="4" id="KW-1185">Reference proteome</keyword>
<dbReference type="EMBL" id="CAJGYO010000002">
    <property type="protein sequence ID" value="CAD6211517.1"/>
    <property type="molecule type" value="Genomic_DNA"/>
</dbReference>
<dbReference type="PROSITE" id="PS50846">
    <property type="entry name" value="HMA_2"/>
    <property type="match status" value="1"/>
</dbReference>
<feature type="region of interest" description="Disordered" evidence="1">
    <location>
        <begin position="22"/>
        <end position="43"/>
    </location>
</feature>
<proteinExistence type="predicted"/>
<feature type="domain" description="HMA" evidence="2">
    <location>
        <begin position="73"/>
        <end position="140"/>
    </location>
</feature>
<reference evidence="3" key="1">
    <citation type="submission" date="2020-10" db="EMBL/GenBank/DDBJ databases">
        <authorList>
            <person name="Han B."/>
            <person name="Lu T."/>
            <person name="Zhao Q."/>
            <person name="Huang X."/>
            <person name="Zhao Y."/>
        </authorList>
    </citation>
    <scope>NUCLEOTIDE SEQUENCE</scope>
</reference>
<evidence type="ECO:0000313" key="4">
    <source>
        <dbReference type="Proteomes" id="UP000604825"/>
    </source>
</evidence>
<feature type="region of interest" description="Disordered" evidence="1">
    <location>
        <begin position="245"/>
        <end position="273"/>
    </location>
</feature>
<accession>A0A811MSC0</accession>
<evidence type="ECO:0000313" key="3">
    <source>
        <dbReference type="EMBL" id="CAD6211517.1"/>
    </source>
</evidence>
<dbReference type="AlphaFoldDB" id="A0A811MSC0"/>
<dbReference type="Gene3D" id="3.30.70.100">
    <property type="match status" value="1"/>
</dbReference>
<sequence length="390" mass="40278">MACHRDLLNAAALLMTRRKLMAPGTTSPNHAPPGPTPWRASPDEATKVAGRQRPIFAQASIAACTRTKVCIQMSTVVMRVDLECEKCYKKIRKVLCKVQDKVSIRTISYDEKNNTVTVSGPFDAEEVADRLTSDAGKVITDIHVVGGFVGFGLGGGGGGGKQKHDAAAATPGKAPKPGKANGNGHGQGQGQGQGHGHGGHGGGGGHGGHGGGGHGGHGGGGGGGGKTEKKHVKFDDMDLDLDDDDFDLDDMDEPAGRHAHSGHGNGGGKPKIIRTNTPIAARLEAPRTGPAMSMAAAAPVRMPMPAMGPMPQQQVQHAQGMGVPSIWPAAPEWGYSTQPYGSYSGPPAGGYYGAGRPAGHWPGAYGGYGRNPYAQQQYYEEEPSAACSVM</sequence>